<keyword evidence="7" id="KW-0732">Signal</keyword>
<evidence type="ECO:0000256" key="7">
    <source>
        <dbReference type="SAM" id="SignalP"/>
    </source>
</evidence>
<protein>
    <submittedName>
        <fullName evidence="9">Periplasmic cytochrome c</fullName>
    </submittedName>
</protein>
<dbReference type="SUPFAM" id="SSF46626">
    <property type="entry name" value="Cytochrome c"/>
    <property type="match status" value="1"/>
</dbReference>
<sequence length="101" mass="10391">MKTINKVLLGLAVVGSLTVAAADGASLYNKCAACHGTTGEKKALGKSAVIKGWEATKTVEALNGYKAGTYGGAMKGLMKGQVNSLNDSQIEALAKYIEAQK</sequence>
<evidence type="ECO:0000259" key="8">
    <source>
        <dbReference type="PROSITE" id="PS51007"/>
    </source>
</evidence>
<dbReference type="Gene3D" id="1.10.760.10">
    <property type="entry name" value="Cytochrome c-like domain"/>
    <property type="match status" value="1"/>
</dbReference>
<evidence type="ECO:0000313" key="9">
    <source>
        <dbReference type="EMBL" id="EHP30007.1"/>
    </source>
</evidence>
<evidence type="ECO:0000256" key="6">
    <source>
        <dbReference type="PROSITE-ProRule" id="PRU00433"/>
    </source>
</evidence>
<dbReference type="GO" id="GO:0020037">
    <property type="term" value="F:heme binding"/>
    <property type="evidence" value="ECO:0007669"/>
    <property type="project" value="InterPro"/>
</dbReference>
<dbReference type="InterPro" id="IPR036909">
    <property type="entry name" value="Cyt_c-like_dom_sf"/>
</dbReference>
<keyword evidence="1" id="KW-0813">Transport</keyword>
<keyword evidence="3 6" id="KW-0479">Metal-binding</keyword>
<keyword evidence="4" id="KW-0249">Electron transport</keyword>
<dbReference type="EMBL" id="AFRZ01000001">
    <property type="protein sequence ID" value="EHP30007.1"/>
    <property type="molecule type" value="Genomic_DNA"/>
</dbReference>
<keyword evidence="10" id="KW-1185">Reference proteome</keyword>
<evidence type="ECO:0000256" key="3">
    <source>
        <dbReference type="ARBA" id="ARBA00022723"/>
    </source>
</evidence>
<dbReference type="OrthoDB" id="5340148at2"/>
<accession>B6BHK9</accession>
<dbReference type="InterPro" id="IPR009056">
    <property type="entry name" value="Cyt_c-like_dom"/>
</dbReference>
<accession>H1FT88</accession>
<name>B6BHK9_SULGG</name>
<feature type="domain" description="Cytochrome c" evidence="8">
    <location>
        <begin position="19"/>
        <end position="101"/>
    </location>
</feature>
<dbReference type="PROSITE" id="PS51007">
    <property type="entry name" value="CYTC"/>
    <property type="match status" value="1"/>
</dbReference>
<dbReference type="HOGENOM" id="CLU_128253_3_0_7"/>
<evidence type="ECO:0000256" key="2">
    <source>
        <dbReference type="ARBA" id="ARBA00022617"/>
    </source>
</evidence>
<keyword evidence="2 6" id="KW-0349">Heme</keyword>
<dbReference type="AlphaFoldDB" id="B6BHK9"/>
<evidence type="ECO:0000256" key="4">
    <source>
        <dbReference type="ARBA" id="ARBA00022982"/>
    </source>
</evidence>
<evidence type="ECO:0000313" key="10">
    <source>
        <dbReference type="Proteomes" id="UP000006431"/>
    </source>
</evidence>
<dbReference type="Proteomes" id="UP000006431">
    <property type="component" value="Unassembled WGS sequence"/>
</dbReference>
<dbReference type="RefSeq" id="WP_008334970.1">
    <property type="nucleotide sequence ID" value="NZ_AFRZ01000001.1"/>
</dbReference>
<reference evidence="9 10" key="1">
    <citation type="journal article" date="2012" name="Proc. Natl. Acad. Sci. U.S.A.">
        <title>Genome and physiology of a model Epsilonproteobacterium responsible for sulfide detoxification in marine oxygen depletion zones.</title>
        <authorList>
            <person name="Grote J."/>
            <person name="Schott T."/>
            <person name="Bruckner C.G."/>
            <person name="Glockner F.O."/>
            <person name="Jost G."/>
            <person name="Teeling H."/>
            <person name="Labrenz M."/>
            <person name="Jurgens K."/>
        </authorList>
    </citation>
    <scope>NUCLEOTIDE SEQUENCE [LARGE SCALE GENOMIC DNA]</scope>
    <source>
        <strain evidence="9 10">GD1</strain>
    </source>
</reference>
<feature type="chain" id="PRO_5002843066" evidence="7">
    <location>
        <begin position="22"/>
        <end position="101"/>
    </location>
</feature>
<organism evidence="9 10">
    <name type="scientific">Sulfurimonas gotlandica (strain DSM 19862 / JCM 16533 / GD1)</name>
    <dbReference type="NCBI Taxonomy" id="929558"/>
    <lineage>
        <taxon>Bacteria</taxon>
        <taxon>Pseudomonadati</taxon>
        <taxon>Campylobacterota</taxon>
        <taxon>Epsilonproteobacteria</taxon>
        <taxon>Campylobacterales</taxon>
        <taxon>Sulfurimonadaceae</taxon>
        <taxon>Sulfurimonas</taxon>
    </lineage>
</organism>
<evidence type="ECO:0000256" key="1">
    <source>
        <dbReference type="ARBA" id="ARBA00022448"/>
    </source>
</evidence>
<dbReference type="PRINTS" id="PR00605">
    <property type="entry name" value="CYTCHROMECIC"/>
</dbReference>
<dbReference type="PATRIC" id="fig|929558.5.peg.1474"/>
<dbReference type="Pfam" id="PF00034">
    <property type="entry name" value="Cytochrom_C"/>
    <property type="match status" value="1"/>
</dbReference>
<dbReference type="GO" id="GO:0005506">
    <property type="term" value="F:iron ion binding"/>
    <property type="evidence" value="ECO:0007669"/>
    <property type="project" value="InterPro"/>
</dbReference>
<dbReference type="GO" id="GO:0009055">
    <property type="term" value="F:electron transfer activity"/>
    <property type="evidence" value="ECO:0007669"/>
    <property type="project" value="InterPro"/>
</dbReference>
<gene>
    <name evidence="9" type="ORF">SMGD1_1483</name>
</gene>
<evidence type="ECO:0000256" key="5">
    <source>
        <dbReference type="ARBA" id="ARBA00023004"/>
    </source>
</evidence>
<dbReference type="InterPro" id="IPR008168">
    <property type="entry name" value="Cyt_C_IC"/>
</dbReference>
<feature type="signal peptide" evidence="7">
    <location>
        <begin position="1"/>
        <end position="21"/>
    </location>
</feature>
<comment type="caution">
    <text evidence="9">The sequence shown here is derived from an EMBL/GenBank/DDBJ whole genome shotgun (WGS) entry which is preliminary data.</text>
</comment>
<dbReference type="eggNOG" id="COG2863">
    <property type="taxonomic scope" value="Bacteria"/>
</dbReference>
<dbReference type="STRING" id="929558.SMGD1_1483"/>
<keyword evidence="5 6" id="KW-0408">Iron</keyword>
<proteinExistence type="predicted"/>